<gene>
    <name evidence="1" type="primary">CWC22</name>
    <name evidence="1" type="ORF">LTS18_011362</name>
</gene>
<evidence type="ECO:0000313" key="2">
    <source>
        <dbReference type="Proteomes" id="UP001186974"/>
    </source>
</evidence>
<sequence length="838" mass="96106">MAEVLQSAVRLPTPEPITEHDTLKRKRSLDDRSPFPRRYRSPPAPSGPLPRDVDHERARERARQLEMRQRKEEEEKPLTEEQKKAAAKAEFERLTNTRGGGTYIPPAKLRALQAQITDKNSKEYQKMAWEALKKSINGLINKTNVSNIKSIVPEIFQENLIRGRGAFCRSIMKAQAAALPFTPILATLAGIINTKLPQVGELLLHRLIVSFRKAFRRNDKAVCISSSTFIAHLVNQQVAWEMLAAQMLLLLLQNPTDDSVEIAVGLTREVGQHLEQMNGPIALAVFDQFRNILHEADIEKRTQYQIEVLFEVRRTKYKDHPAIKEELDLVEESDQITHRPSLDDDSLSTEDGLNVFKFDPKYEENEEAYKKLRAEILGEGEESGSDAEHETDESEEDNEEQQKEREMEIKDQSNQDLVNLRRTIYLTIKSSSGFEECVHKLMKINLPVGQEQELVSMIIECASQERTMDKYYALISERFCKINRLWTDLFEIAFAKYYDTIHRYETNRLRIISQVFAYLLSSDAIGWHVLSIIHLNEDETTSSSRIFIKILFEELSQSLGMKSLVERMRDPLLQECFEGVFPKDNPRNTRFAINFFTAVGMGPITEDMREYLQNMPKPAPPPLPAPVESESDSESVSSYSSYSSRSDSRSRSRSRTPPRRSGDRDRGRRARSPSDSISRSRSPPRRSRRERSSSESRSRTPPRRGGRDRSYSSSRSRLRSPPRRTARRSSPSRSPARDAPRRRRYSSSYSRSPSQTPPRRTQPARSLSRDGRSPPHRADRRVNGSAREAPPPVRRAREPSDTPPRNRRRRNSSSEEESDGEKAPSGGKRAKASDYLWS</sequence>
<protein>
    <submittedName>
        <fullName evidence="1">Pre-mRNA-splicing factor cwc22</fullName>
    </submittedName>
</protein>
<proteinExistence type="predicted"/>
<comment type="caution">
    <text evidence="1">The sequence shown here is derived from an EMBL/GenBank/DDBJ whole genome shotgun (WGS) entry which is preliminary data.</text>
</comment>
<reference evidence="1" key="1">
    <citation type="submission" date="2024-09" db="EMBL/GenBank/DDBJ databases">
        <title>Black Yeasts Isolated from many extreme environments.</title>
        <authorList>
            <person name="Coleine C."/>
            <person name="Stajich J.E."/>
            <person name="Selbmann L."/>
        </authorList>
    </citation>
    <scope>NUCLEOTIDE SEQUENCE</scope>
    <source>
        <strain evidence="1">CCFEE 5737</strain>
    </source>
</reference>
<organism evidence="1 2">
    <name type="scientific">Coniosporium uncinatum</name>
    <dbReference type="NCBI Taxonomy" id="93489"/>
    <lineage>
        <taxon>Eukaryota</taxon>
        <taxon>Fungi</taxon>
        <taxon>Dikarya</taxon>
        <taxon>Ascomycota</taxon>
        <taxon>Pezizomycotina</taxon>
        <taxon>Dothideomycetes</taxon>
        <taxon>Dothideomycetes incertae sedis</taxon>
        <taxon>Coniosporium</taxon>
    </lineage>
</organism>
<accession>A0ACC3DW71</accession>
<keyword evidence="2" id="KW-1185">Reference proteome</keyword>
<evidence type="ECO:0000313" key="1">
    <source>
        <dbReference type="EMBL" id="KAK3080973.1"/>
    </source>
</evidence>
<dbReference type="Proteomes" id="UP001186974">
    <property type="component" value="Unassembled WGS sequence"/>
</dbReference>
<dbReference type="EMBL" id="JAWDJW010000328">
    <property type="protein sequence ID" value="KAK3080973.1"/>
    <property type="molecule type" value="Genomic_DNA"/>
</dbReference>
<name>A0ACC3DW71_9PEZI</name>